<gene>
    <name evidence="2" type="ORF">A2W58_01155</name>
</gene>
<keyword evidence="1" id="KW-0472">Membrane</keyword>
<feature type="transmembrane region" description="Helical" evidence="1">
    <location>
        <begin position="20"/>
        <end position="40"/>
    </location>
</feature>
<feature type="transmembrane region" description="Helical" evidence="1">
    <location>
        <begin position="46"/>
        <end position="67"/>
    </location>
</feature>
<dbReference type="Pfam" id="PF06161">
    <property type="entry name" value="DUF975"/>
    <property type="match status" value="1"/>
</dbReference>
<dbReference type="InterPro" id="IPR010380">
    <property type="entry name" value="DUF975"/>
</dbReference>
<comment type="caution">
    <text evidence="2">The sequence shown here is derived from an EMBL/GenBank/DDBJ whole genome shotgun (WGS) entry which is preliminary data.</text>
</comment>
<dbReference type="Proteomes" id="UP000179264">
    <property type="component" value="Unassembled WGS sequence"/>
</dbReference>
<feature type="transmembrane region" description="Helical" evidence="1">
    <location>
        <begin position="88"/>
        <end position="112"/>
    </location>
</feature>
<dbReference type="PANTHER" id="PTHR40076:SF1">
    <property type="entry name" value="MEMBRANE PROTEIN"/>
    <property type="match status" value="1"/>
</dbReference>
<dbReference type="AlphaFoldDB" id="A0A1G2TBV9"/>
<dbReference type="PANTHER" id="PTHR40076">
    <property type="entry name" value="MEMBRANE PROTEIN-RELATED"/>
    <property type="match status" value="1"/>
</dbReference>
<reference evidence="2 3" key="1">
    <citation type="journal article" date="2016" name="Nat. Commun.">
        <title>Thousands of microbial genomes shed light on interconnected biogeochemical processes in an aquifer system.</title>
        <authorList>
            <person name="Anantharaman K."/>
            <person name="Brown C.T."/>
            <person name="Hug L.A."/>
            <person name="Sharon I."/>
            <person name="Castelle C.J."/>
            <person name="Probst A.J."/>
            <person name="Thomas B.C."/>
            <person name="Singh A."/>
            <person name="Wilkins M.J."/>
            <person name="Karaoz U."/>
            <person name="Brodie E.L."/>
            <person name="Williams K.H."/>
            <person name="Hubbard S.S."/>
            <person name="Banfield J.F."/>
        </authorList>
    </citation>
    <scope>NUCLEOTIDE SEQUENCE [LARGE SCALE GENOMIC DNA]</scope>
</reference>
<keyword evidence="1" id="KW-1133">Transmembrane helix</keyword>
<proteinExistence type="predicted"/>
<accession>A0A1G2TBV9</accession>
<keyword evidence="1" id="KW-0812">Transmembrane</keyword>
<evidence type="ECO:0000313" key="2">
    <source>
        <dbReference type="EMBL" id="OHA94081.1"/>
    </source>
</evidence>
<evidence type="ECO:0000313" key="3">
    <source>
        <dbReference type="Proteomes" id="UP000179264"/>
    </source>
</evidence>
<evidence type="ECO:0000256" key="1">
    <source>
        <dbReference type="SAM" id="Phobius"/>
    </source>
</evidence>
<protein>
    <recommendedName>
        <fullName evidence="4">Glycerophosphoryl diester phosphodiesterase membrane domain-containing protein</fullName>
    </recommendedName>
</protein>
<feature type="transmembrane region" description="Helical" evidence="1">
    <location>
        <begin position="156"/>
        <end position="175"/>
    </location>
</feature>
<evidence type="ECO:0008006" key="4">
    <source>
        <dbReference type="Google" id="ProtNLM"/>
    </source>
</evidence>
<sequence>MKTENSVLMKQAREALSGKWGLAIWAFFLYFLITLIIQNIPKVGSFIPLFISGPMALGFAIFSLSISRNQNPKLEQIFEGFKRFGTSLVAFILMSLFTLLWTLLLIVPGIIASLSYSMTFYIIADDSSMGAIETIKRSKKMMYGFKWKYLELQLRFLGWALLSILTLGIGLLWLVPYMSISNAKFYEDIKIVNLTPVF</sequence>
<name>A0A1G2TBV9_9BACT</name>
<organism evidence="2 3">
    <name type="scientific">Candidatus Zambryskibacteria bacterium RIFCSPHIGHO2_02_38_10.5</name>
    <dbReference type="NCBI Taxonomy" id="1802742"/>
    <lineage>
        <taxon>Bacteria</taxon>
        <taxon>Candidatus Zambryskiibacteriota</taxon>
    </lineage>
</organism>
<dbReference type="EMBL" id="MHVL01000002">
    <property type="protein sequence ID" value="OHA94081.1"/>
    <property type="molecule type" value="Genomic_DNA"/>
</dbReference>